<dbReference type="PATRIC" id="fig|706587.4.peg.4280"/>
<dbReference type="EMBL" id="CP003360">
    <property type="protein sequence ID" value="AFM26413.1"/>
    <property type="molecule type" value="Genomic_DNA"/>
</dbReference>
<dbReference type="Gene3D" id="3.40.50.1110">
    <property type="entry name" value="SGNH hydrolase"/>
    <property type="match status" value="1"/>
</dbReference>
<gene>
    <name evidence="3" type="ordered locus">Desti_3769</name>
</gene>
<keyword evidence="4" id="KW-1185">Reference proteome</keyword>
<dbReference type="KEGG" id="dti:Desti_3769"/>
<organism evidence="3 4">
    <name type="scientific">Desulfomonile tiedjei (strain ATCC 49306 / DSM 6799 / DCB-1)</name>
    <dbReference type="NCBI Taxonomy" id="706587"/>
    <lineage>
        <taxon>Bacteria</taxon>
        <taxon>Pseudomonadati</taxon>
        <taxon>Thermodesulfobacteriota</taxon>
        <taxon>Desulfomonilia</taxon>
        <taxon>Desulfomonilales</taxon>
        <taxon>Desulfomonilaceae</taxon>
        <taxon>Desulfomonile</taxon>
    </lineage>
</organism>
<evidence type="ECO:0000313" key="4">
    <source>
        <dbReference type="Proteomes" id="UP000006055"/>
    </source>
</evidence>
<dbReference type="RefSeq" id="WP_014811539.1">
    <property type="nucleotide sequence ID" value="NC_018025.1"/>
</dbReference>
<name>I4CA22_DESTA</name>
<keyword evidence="1" id="KW-0472">Membrane</keyword>
<dbReference type="eggNOG" id="COG2755">
    <property type="taxonomic scope" value="Bacteria"/>
</dbReference>
<dbReference type="SUPFAM" id="SSF49785">
    <property type="entry name" value="Galactose-binding domain-like"/>
    <property type="match status" value="1"/>
</dbReference>
<dbReference type="PROSITE" id="PS50022">
    <property type="entry name" value="FA58C_3"/>
    <property type="match status" value="1"/>
</dbReference>
<dbReference type="HOGENOM" id="CLU_443933_0_0_7"/>
<dbReference type="Gene3D" id="2.60.120.260">
    <property type="entry name" value="Galactose-binding domain-like"/>
    <property type="match status" value="1"/>
</dbReference>
<dbReference type="OrthoDB" id="5431950at2"/>
<keyword evidence="1" id="KW-0812">Transmembrane</keyword>
<dbReference type="InterPro" id="IPR036514">
    <property type="entry name" value="SGNH_hydro_sf"/>
</dbReference>
<dbReference type="Pfam" id="PF00754">
    <property type="entry name" value="F5_F8_type_C"/>
    <property type="match status" value="1"/>
</dbReference>
<sequence length="615" mass="70891">MTEKYTQSLVGQAEAELELKKVARETESAAESFQSVQKKSGFLGRYVWPVLRVPLYIVFLIASVVLILLALEKVAYWSLGKTYVSSIYPGNLIMARRDFTMPVSHYDYDFVPGVCLEYNISKGNRYEYANNAGFREPRDIPKEKPADEYRVFLTGGSTAFGMGPVGEAAFAMNNYGIEYRETISHALEMILNATAPIEGKTIKVYNTAVWGHAYQHLLMRYMTKLRDYSPDLVISLDGANELPMISKLTPDWNYFREGQFHNILEEVFAYNGPGLSSYLTLWFKNNSYLVTLFWNGRDLFQELNKGIHMQRGLSETFGTDPFANLSVEEKSRRVDRNIAAVVRVMEDYHAALQNDGIPHIIALQPWFYLSQKQKHEKEQILDSLSGYRTYYGIPSDKMYQLYLERARQSAERTNYFLVDFSDYFDDVTEWVFTDWCHLTPGANFLLAKELANLVKEHIFARPLDETDKIKEKDSFFWDLAASGTVKYAPAPDSSDVGPENVLRGYPGEVLFSARSVKDQPLEMVFDFGEAHTMSRIRVVWADEASVPHEWEMETSLDEKQWEPFVRATSQQTDSFSRWPGFEYYAAKPVQARFVRYKPIRVAERSIRLRSLSVYR</sequence>
<dbReference type="SUPFAM" id="SSF52266">
    <property type="entry name" value="SGNH hydrolase"/>
    <property type="match status" value="1"/>
</dbReference>
<evidence type="ECO:0000256" key="1">
    <source>
        <dbReference type="SAM" id="Phobius"/>
    </source>
</evidence>
<feature type="transmembrane region" description="Helical" evidence="1">
    <location>
        <begin position="53"/>
        <end position="71"/>
    </location>
</feature>
<dbReference type="GO" id="GO:0016788">
    <property type="term" value="F:hydrolase activity, acting on ester bonds"/>
    <property type="evidence" value="ECO:0007669"/>
    <property type="project" value="UniProtKB-ARBA"/>
</dbReference>
<proteinExistence type="predicted"/>
<feature type="domain" description="F5/8 type C" evidence="2">
    <location>
        <begin position="463"/>
        <end position="615"/>
    </location>
</feature>
<evidence type="ECO:0000259" key="2">
    <source>
        <dbReference type="PROSITE" id="PS50022"/>
    </source>
</evidence>
<keyword evidence="1" id="KW-1133">Transmembrane helix</keyword>
<accession>I4CA22</accession>
<dbReference type="InterPro" id="IPR000421">
    <property type="entry name" value="FA58C"/>
</dbReference>
<evidence type="ECO:0000313" key="3">
    <source>
        <dbReference type="EMBL" id="AFM26413.1"/>
    </source>
</evidence>
<dbReference type="STRING" id="706587.Desti_3769"/>
<dbReference type="InterPro" id="IPR008979">
    <property type="entry name" value="Galactose-bd-like_sf"/>
</dbReference>
<protein>
    <submittedName>
        <fullName evidence="3">F5/8 type C domain-containing protein</fullName>
    </submittedName>
</protein>
<reference evidence="4" key="1">
    <citation type="submission" date="2012-06" db="EMBL/GenBank/DDBJ databases">
        <title>Complete sequence of chromosome of Desulfomonile tiedjei DSM 6799.</title>
        <authorList>
            <person name="Lucas S."/>
            <person name="Copeland A."/>
            <person name="Lapidus A."/>
            <person name="Glavina del Rio T."/>
            <person name="Dalin E."/>
            <person name="Tice H."/>
            <person name="Bruce D."/>
            <person name="Goodwin L."/>
            <person name="Pitluck S."/>
            <person name="Peters L."/>
            <person name="Ovchinnikova G."/>
            <person name="Zeytun A."/>
            <person name="Lu M."/>
            <person name="Kyrpides N."/>
            <person name="Mavromatis K."/>
            <person name="Ivanova N."/>
            <person name="Brettin T."/>
            <person name="Detter J.C."/>
            <person name="Han C."/>
            <person name="Larimer F."/>
            <person name="Land M."/>
            <person name="Hauser L."/>
            <person name="Markowitz V."/>
            <person name="Cheng J.-F."/>
            <person name="Hugenholtz P."/>
            <person name="Woyke T."/>
            <person name="Wu D."/>
            <person name="Spring S."/>
            <person name="Schroeder M."/>
            <person name="Brambilla E."/>
            <person name="Klenk H.-P."/>
            <person name="Eisen J.A."/>
        </authorList>
    </citation>
    <scope>NUCLEOTIDE SEQUENCE [LARGE SCALE GENOMIC DNA]</scope>
    <source>
        <strain evidence="4">ATCC 49306 / DSM 6799 / DCB-1</strain>
    </source>
</reference>
<dbReference type="AlphaFoldDB" id="I4CA22"/>
<dbReference type="Proteomes" id="UP000006055">
    <property type="component" value="Chromosome"/>
</dbReference>